<gene>
    <name evidence="2" type="ORF">HT578_12680</name>
</gene>
<keyword evidence="3" id="KW-1185">Reference proteome</keyword>
<dbReference type="Pfam" id="PF06698">
    <property type="entry name" value="DUF1192"/>
    <property type="match status" value="1"/>
</dbReference>
<reference evidence="2 3" key="1">
    <citation type="journal article" date="2021" name="Int. J. Syst. Evol. Microbiol.">
        <title>Novosphingobium decolorationis sp. nov., an aniline blue-decolourizing bacterium isolated from East Pacific sediment.</title>
        <authorList>
            <person name="Chen X."/>
            <person name="Dong B."/>
            <person name="Chen T."/>
            <person name="Ren N."/>
            <person name="Wang J."/>
            <person name="Xu Y."/>
            <person name="Yang J."/>
            <person name="Zhu S."/>
            <person name="Chen J."/>
        </authorList>
    </citation>
    <scope>NUCLEOTIDE SEQUENCE [LARGE SCALE GENOMIC DNA]</scope>
    <source>
        <strain evidence="2 3">502str22</strain>
    </source>
</reference>
<evidence type="ECO:0000313" key="2">
    <source>
        <dbReference type="EMBL" id="QVM84431.1"/>
    </source>
</evidence>
<dbReference type="InterPro" id="IPR009579">
    <property type="entry name" value="DUF1192"/>
</dbReference>
<dbReference type="Proteomes" id="UP000677126">
    <property type="component" value="Chromosome"/>
</dbReference>
<evidence type="ECO:0000256" key="1">
    <source>
        <dbReference type="SAM" id="MobiDB-lite"/>
    </source>
</evidence>
<evidence type="ECO:0000313" key="3">
    <source>
        <dbReference type="Proteomes" id="UP000677126"/>
    </source>
</evidence>
<proteinExistence type="predicted"/>
<protein>
    <submittedName>
        <fullName evidence="2">DUF1192 domain-containing protein</fullName>
    </submittedName>
</protein>
<organism evidence="2 3">
    <name type="scientific">Novosphingobium decolorationis</name>
    <dbReference type="NCBI Taxonomy" id="2698673"/>
    <lineage>
        <taxon>Bacteria</taxon>
        <taxon>Pseudomonadati</taxon>
        <taxon>Pseudomonadota</taxon>
        <taxon>Alphaproteobacteria</taxon>
        <taxon>Sphingomonadales</taxon>
        <taxon>Sphingomonadaceae</taxon>
        <taxon>Novosphingobium</taxon>
    </lineage>
</organism>
<sequence>MDDDERPRPPASEQKFGAASLLSQESLDSYSLDELDGRKALLENEISRITAHRAQAASHRIAAEALFGKSPAPATPPVTAGDEGPGTPPDPFRPQS</sequence>
<dbReference type="RefSeq" id="WP_084592133.1">
    <property type="nucleotide sequence ID" value="NZ_CP054856.1"/>
</dbReference>
<dbReference type="EMBL" id="CP054856">
    <property type="protein sequence ID" value="QVM84431.1"/>
    <property type="molecule type" value="Genomic_DNA"/>
</dbReference>
<accession>A0ABX8E8A4</accession>
<feature type="compositionally biased region" description="Pro residues" evidence="1">
    <location>
        <begin position="86"/>
        <end position="96"/>
    </location>
</feature>
<feature type="region of interest" description="Disordered" evidence="1">
    <location>
        <begin position="67"/>
        <end position="96"/>
    </location>
</feature>
<name>A0ABX8E8A4_9SPHN</name>
<feature type="region of interest" description="Disordered" evidence="1">
    <location>
        <begin position="1"/>
        <end position="22"/>
    </location>
</feature>